<organism evidence="2 3">
    <name type="scientific">Panicum virgatum</name>
    <name type="common">Blackwell switchgrass</name>
    <dbReference type="NCBI Taxonomy" id="38727"/>
    <lineage>
        <taxon>Eukaryota</taxon>
        <taxon>Viridiplantae</taxon>
        <taxon>Streptophyta</taxon>
        <taxon>Embryophyta</taxon>
        <taxon>Tracheophyta</taxon>
        <taxon>Spermatophyta</taxon>
        <taxon>Magnoliopsida</taxon>
        <taxon>Liliopsida</taxon>
        <taxon>Poales</taxon>
        <taxon>Poaceae</taxon>
        <taxon>PACMAD clade</taxon>
        <taxon>Panicoideae</taxon>
        <taxon>Panicodae</taxon>
        <taxon>Paniceae</taxon>
        <taxon>Panicinae</taxon>
        <taxon>Panicum</taxon>
        <taxon>Panicum sect. Hiantes</taxon>
    </lineage>
</organism>
<protein>
    <submittedName>
        <fullName evidence="2">Uncharacterized protein</fullName>
    </submittedName>
</protein>
<name>A0A8T0QP06_PANVG</name>
<gene>
    <name evidence="2" type="ORF">PVAP13_7KG278855</name>
</gene>
<feature type="region of interest" description="Disordered" evidence="1">
    <location>
        <begin position="83"/>
        <end position="102"/>
    </location>
</feature>
<dbReference type="Proteomes" id="UP000823388">
    <property type="component" value="Chromosome 7K"/>
</dbReference>
<feature type="region of interest" description="Disordered" evidence="1">
    <location>
        <begin position="28"/>
        <end position="50"/>
    </location>
</feature>
<sequence>MDVTFREEEPYYTKKCDLDPFLEEFSSVTKSDSREGVNENGKNGDVQNDGVTHEKVVVGTIPCPINEFGDSRDLASEASGGVIAGGVEEDEASGGVSENHDDPSIDCQQEMEDGEHVVVGTIPCPTGEKVNEK</sequence>
<evidence type="ECO:0000256" key="1">
    <source>
        <dbReference type="SAM" id="MobiDB-lite"/>
    </source>
</evidence>
<keyword evidence="3" id="KW-1185">Reference proteome</keyword>
<comment type="caution">
    <text evidence="2">The sequence shown here is derived from an EMBL/GenBank/DDBJ whole genome shotgun (WGS) entry which is preliminary data.</text>
</comment>
<reference evidence="2" key="1">
    <citation type="submission" date="2020-05" db="EMBL/GenBank/DDBJ databases">
        <title>WGS assembly of Panicum virgatum.</title>
        <authorList>
            <person name="Lovell J.T."/>
            <person name="Jenkins J."/>
            <person name="Shu S."/>
            <person name="Juenger T.E."/>
            <person name="Schmutz J."/>
        </authorList>
    </citation>
    <scope>NUCLEOTIDE SEQUENCE</scope>
    <source>
        <strain evidence="2">AP13</strain>
    </source>
</reference>
<accession>A0A8T0QP06</accession>
<evidence type="ECO:0000313" key="2">
    <source>
        <dbReference type="EMBL" id="KAG2573796.1"/>
    </source>
</evidence>
<proteinExistence type="predicted"/>
<dbReference type="AlphaFoldDB" id="A0A8T0QP06"/>
<evidence type="ECO:0000313" key="3">
    <source>
        <dbReference type="Proteomes" id="UP000823388"/>
    </source>
</evidence>
<dbReference type="EMBL" id="CM029049">
    <property type="protein sequence ID" value="KAG2573796.1"/>
    <property type="molecule type" value="Genomic_DNA"/>
</dbReference>